<sequence>MLLLALALSVPVCAVLSSVRLSRGRLGAAVLFSQAVLHGLFAFFPASGAVSGAVVAGSHAGHGAHPGAQAGVHATTAIEATQPGTVAAVLPDAPMMLAHVLAGIFTYAVLRRGELVLEALAGLLSLRPIVLLLQRPVLQAGPRRIRAHRTFTTTVLRDLWLGGGAQTLRGPPLLVN</sequence>
<proteinExistence type="predicted"/>
<keyword evidence="2" id="KW-1185">Reference proteome</keyword>
<dbReference type="Proteomes" id="UP000636579">
    <property type="component" value="Unassembled WGS sequence"/>
</dbReference>
<reference evidence="1 2" key="1">
    <citation type="submission" date="2020-10" db="EMBL/GenBank/DDBJ databases">
        <title>Sequencing the genomes of 1000 actinobacteria strains.</title>
        <authorList>
            <person name="Klenk H.-P."/>
        </authorList>
    </citation>
    <scope>NUCLEOTIDE SEQUENCE [LARGE SCALE GENOMIC DNA]</scope>
    <source>
        <strain evidence="1 2">DSM 15474</strain>
    </source>
</reference>
<dbReference type="RefSeq" id="WP_192591775.1">
    <property type="nucleotide sequence ID" value="NZ_JADBEE010000001.1"/>
</dbReference>
<evidence type="ECO:0000313" key="2">
    <source>
        <dbReference type="Proteomes" id="UP000636579"/>
    </source>
</evidence>
<gene>
    <name evidence="1" type="ORF">H4W26_001864</name>
</gene>
<protein>
    <recommendedName>
        <fullName evidence="3">Integral membrane protein</fullName>
    </recommendedName>
</protein>
<evidence type="ECO:0008006" key="3">
    <source>
        <dbReference type="Google" id="ProtNLM"/>
    </source>
</evidence>
<comment type="caution">
    <text evidence="1">The sequence shown here is derived from an EMBL/GenBank/DDBJ whole genome shotgun (WGS) entry which is preliminary data.</text>
</comment>
<evidence type="ECO:0000313" key="1">
    <source>
        <dbReference type="EMBL" id="MBE1515109.1"/>
    </source>
</evidence>
<organism evidence="1 2">
    <name type="scientific">Nesterenkonia halotolerans</name>
    <dbReference type="NCBI Taxonomy" id="225325"/>
    <lineage>
        <taxon>Bacteria</taxon>
        <taxon>Bacillati</taxon>
        <taxon>Actinomycetota</taxon>
        <taxon>Actinomycetes</taxon>
        <taxon>Micrococcales</taxon>
        <taxon>Micrococcaceae</taxon>
        <taxon>Nesterenkonia</taxon>
    </lineage>
</organism>
<dbReference type="EMBL" id="JADBEE010000001">
    <property type="protein sequence ID" value="MBE1515109.1"/>
    <property type="molecule type" value="Genomic_DNA"/>
</dbReference>
<name>A0ABR9J7Y7_9MICC</name>
<accession>A0ABR9J7Y7</accession>